<evidence type="ECO:0008006" key="2">
    <source>
        <dbReference type="Google" id="ProtNLM"/>
    </source>
</evidence>
<protein>
    <recommendedName>
        <fullName evidence="2">Right handed beta helix domain-containing protein</fullName>
    </recommendedName>
</protein>
<accession>X0YTD4</accession>
<evidence type="ECO:0000313" key="1">
    <source>
        <dbReference type="EMBL" id="GAG59475.1"/>
    </source>
</evidence>
<comment type="caution">
    <text evidence="1">The sequence shown here is derived from an EMBL/GenBank/DDBJ whole genome shotgun (WGS) entry which is preliminary data.</text>
</comment>
<gene>
    <name evidence="1" type="ORF">S01H4_14141</name>
</gene>
<organism evidence="1">
    <name type="scientific">marine sediment metagenome</name>
    <dbReference type="NCBI Taxonomy" id="412755"/>
    <lineage>
        <taxon>unclassified sequences</taxon>
        <taxon>metagenomes</taxon>
        <taxon>ecological metagenomes</taxon>
    </lineage>
</organism>
<feature type="non-terminal residue" evidence="1">
    <location>
        <position position="132"/>
    </location>
</feature>
<dbReference type="EMBL" id="BART01006207">
    <property type="protein sequence ID" value="GAG59475.1"/>
    <property type="molecule type" value="Genomic_DNA"/>
</dbReference>
<proteinExistence type="predicted"/>
<dbReference type="AlphaFoldDB" id="X0YTD4"/>
<reference evidence="1" key="1">
    <citation type="journal article" date="2014" name="Front. Microbiol.">
        <title>High frequency of phylogenetically diverse reductive dehalogenase-homologous genes in deep subseafloor sedimentary metagenomes.</title>
        <authorList>
            <person name="Kawai M."/>
            <person name="Futagami T."/>
            <person name="Toyoda A."/>
            <person name="Takaki Y."/>
            <person name="Nishi S."/>
            <person name="Hori S."/>
            <person name="Arai W."/>
            <person name="Tsubouchi T."/>
            <person name="Morono Y."/>
            <person name="Uchiyama I."/>
            <person name="Ito T."/>
            <person name="Fujiyama A."/>
            <person name="Inagaki F."/>
            <person name="Takami H."/>
        </authorList>
    </citation>
    <scope>NUCLEOTIDE SEQUENCE</scope>
    <source>
        <strain evidence="1">Expedition CK06-06</strain>
    </source>
</reference>
<sequence>MKSNIKTKRILLSLTIIILISVFCIFNLINNEELNQIENNDGKFLGTPLSIDNNWTAIEAIYDWCTGAGIENNPYIIENVSIDAQSSGSCINIQNSNDYFIIQNCILYSSNSYNTAGITLYNITNGKIINNH</sequence>
<name>X0YTD4_9ZZZZ</name>